<feature type="domain" description="Disease resistance N-terminal" evidence="7">
    <location>
        <begin position="13"/>
        <end position="100"/>
    </location>
</feature>
<dbReference type="InterPro" id="IPR036388">
    <property type="entry name" value="WH-like_DNA-bd_sf"/>
</dbReference>
<dbReference type="InterPro" id="IPR002182">
    <property type="entry name" value="NB-ARC"/>
</dbReference>
<gene>
    <name evidence="10" type="ORF">MANES_10G074200</name>
</gene>
<feature type="domain" description="R13L1/DRL21-like LRR repeat region" evidence="9">
    <location>
        <begin position="663"/>
        <end position="738"/>
    </location>
</feature>
<dbReference type="Gene3D" id="3.40.50.300">
    <property type="entry name" value="P-loop containing nucleotide triphosphate hydrolases"/>
    <property type="match status" value="1"/>
</dbReference>
<dbReference type="GO" id="GO:0005524">
    <property type="term" value="F:ATP binding"/>
    <property type="evidence" value="ECO:0007669"/>
    <property type="project" value="UniProtKB-KW"/>
</dbReference>
<dbReference type="FunFam" id="3.40.50.300:FF:001091">
    <property type="entry name" value="Probable disease resistance protein At1g61300"/>
    <property type="match status" value="1"/>
</dbReference>
<dbReference type="Pfam" id="PF18052">
    <property type="entry name" value="Rx_N"/>
    <property type="match status" value="1"/>
</dbReference>
<dbReference type="Pfam" id="PF23559">
    <property type="entry name" value="WHD_DRP"/>
    <property type="match status" value="1"/>
</dbReference>
<dbReference type="InterPro" id="IPR042197">
    <property type="entry name" value="Apaf_helical"/>
</dbReference>
<dbReference type="Gene3D" id="1.20.5.4130">
    <property type="match status" value="1"/>
</dbReference>
<evidence type="ECO:0000259" key="9">
    <source>
        <dbReference type="Pfam" id="PF25019"/>
    </source>
</evidence>
<evidence type="ECO:0000256" key="5">
    <source>
        <dbReference type="ARBA" id="ARBA00022840"/>
    </source>
</evidence>
<dbReference type="InterPro" id="IPR027417">
    <property type="entry name" value="P-loop_NTPase"/>
</dbReference>
<dbReference type="Gene3D" id="3.80.10.10">
    <property type="entry name" value="Ribonuclease Inhibitor"/>
    <property type="match status" value="4"/>
</dbReference>
<dbReference type="GO" id="GO:0051707">
    <property type="term" value="P:response to other organism"/>
    <property type="evidence" value="ECO:0007669"/>
    <property type="project" value="UniProtKB-ARBA"/>
</dbReference>
<dbReference type="EMBL" id="CM004396">
    <property type="protein sequence ID" value="OAY39191.1"/>
    <property type="molecule type" value="Genomic_DNA"/>
</dbReference>
<keyword evidence="4" id="KW-0611">Plant defense</keyword>
<reference evidence="10" key="1">
    <citation type="submission" date="2016-02" db="EMBL/GenBank/DDBJ databases">
        <title>WGS assembly of Manihot esculenta.</title>
        <authorList>
            <person name="Bredeson J.V."/>
            <person name="Prochnik S.E."/>
            <person name="Lyons J.B."/>
            <person name="Schmutz J."/>
            <person name="Grimwood J."/>
            <person name="Vrebalov J."/>
            <person name="Bart R.S."/>
            <person name="Amuge T."/>
            <person name="Ferguson M.E."/>
            <person name="Green R."/>
            <person name="Putnam N."/>
            <person name="Stites J."/>
            <person name="Rounsley S."/>
            <person name="Rokhsar D.S."/>
        </authorList>
    </citation>
    <scope>NUCLEOTIDE SEQUENCE [LARGE SCALE GENOMIC DNA]</scope>
    <source>
        <tissue evidence="10">Leaf</tissue>
    </source>
</reference>
<evidence type="ECO:0000256" key="4">
    <source>
        <dbReference type="ARBA" id="ARBA00022821"/>
    </source>
</evidence>
<evidence type="ECO:0000313" key="10">
    <source>
        <dbReference type="EMBL" id="OAY39191.1"/>
    </source>
</evidence>
<dbReference type="Gene3D" id="1.10.10.10">
    <property type="entry name" value="Winged helix-like DNA-binding domain superfamily/Winged helix DNA-binding domain"/>
    <property type="match status" value="1"/>
</dbReference>
<dbReference type="PANTHER" id="PTHR36766">
    <property type="entry name" value="PLANT BROAD-SPECTRUM MILDEW RESISTANCE PROTEIN RPW8"/>
    <property type="match status" value="1"/>
</dbReference>
<evidence type="ECO:0000256" key="1">
    <source>
        <dbReference type="ARBA" id="ARBA00022614"/>
    </source>
</evidence>
<evidence type="ECO:0000256" key="2">
    <source>
        <dbReference type="ARBA" id="ARBA00022737"/>
    </source>
</evidence>
<dbReference type="SUPFAM" id="SSF52058">
    <property type="entry name" value="L domain-like"/>
    <property type="match status" value="3"/>
</dbReference>
<dbReference type="Gene3D" id="1.10.8.430">
    <property type="entry name" value="Helical domain of apoptotic protease-activating factors"/>
    <property type="match status" value="1"/>
</dbReference>
<dbReference type="InterPro" id="IPR056789">
    <property type="entry name" value="LRR_R13L1-DRL21"/>
</dbReference>
<keyword evidence="1" id="KW-0433">Leucine-rich repeat</keyword>
<organism evidence="10">
    <name type="scientific">Manihot esculenta</name>
    <name type="common">Cassava</name>
    <name type="synonym">Jatropha manihot</name>
    <dbReference type="NCBI Taxonomy" id="3983"/>
    <lineage>
        <taxon>Eukaryota</taxon>
        <taxon>Viridiplantae</taxon>
        <taxon>Streptophyta</taxon>
        <taxon>Embryophyta</taxon>
        <taxon>Tracheophyta</taxon>
        <taxon>Spermatophyta</taxon>
        <taxon>Magnoliopsida</taxon>
        <taxon>eudicotyledons</taxon>
        <taxon>Gunneridae</taxon>
        <taxon>Pentapetalae</taxon>
        <taxon>rosids</taxon>
        <taxon>fabids</taxon>
        <taxon>Malpighiales</taxon>
        <taxon>Euphorbiaceae</taxon>
        <taxon>Crotonoideae</taxon>
        <taxon>Manihoteae</taxon>
        <taxon>Manihot</taxon>
    </lineage>
</organism>
<evidence type="ECO:0000256" key="3">
    <source>
        <dbReference type="ARBA" id="ARBA00022741"/>
    </source>
</evidence>
<feature type="domain" description="NB-ARC" evidence="6">
    <location>
        <begin position="180"/>
        <end position="348"/>
    </location>
</feature>
<dbReference type="PANTHER" id="PTHR36766:SF51">
    <property type="entry name" value="DISEASE RESISTANCE RPP13-LIKE PROTEIN 1"/>
    <property type="match status" value="1"/>
</dbReference>
<dbReference type="InterPro" id="IPR032675">
    <property type="entry name" value="LRR_dom_sf"/>
</dbReference>
<protein>
    <recommendedName>
        <fullName evidence="11">NB-ARC domain-containing protein</fullName>
    </recommendedName>
</protein>
<feature type="domain" description="Disease resistance protein winged helix" evidence="8">
    <location>
        <begin position="433"/>
        <end position="497"/>
    </location>
</feature>
<dbReference type="FunFam" id="1.10.10.10:FF:000322">
    <property type="entry name" value="Probable disease resistance protein At1g63360"/>
    <property type="match status" value="1"/>
</dbReference>
<dbReference type="SUPFAM" id="SSF52540">
    <property type="entry name" value="P-loop containing nucleoside triphosphate hydrolases"/>
    <property type="match status" value="1"/>
</dbReference>
<accession>A0A2C9V496</accession>
<dbReference type="GO" id="GO:0006952">
    <property type="term" value="P:defense response"/>
    <property type="evidence" value="ECO:0007669"/>
    <property type="project" value="UniProtKB-KW"/>
</dbReference>
<keyword evidence="2" id="KW-0677">Repeat</keyword>
<keyword evidence="5" id="KW-0067">ATP-binding</keyword>
<evidence type="ECO:0008006" key="11">
    <source>
        <dbReference type="Google" id="ProtNLM"/>
    </source>
</evidence>
<dbReference type="Pfam" id="PF00931">
    <property type="entry name" value="NB-ARC"/>
    <property type="match status" value="1"/>
</dbReference>
<name>A0A2C9V496_MANES</name>
<dbReference type="InterPro" id="IPR058922">
    <property type="entry name" value="WHD_DRP"/>
</dbReference>
<dbReference type="GO" id="GO:0043531">
    <property type="term" value="F:ADP binding"/>
    <property type="evidence" value="ECO:0007669"/>
    <property type="project" value="InterPro"/>
</dbReference>
<evidence type="ECO:0000259" key="6">
    <source>
        <dbReference type="Pfam" id="PF00931"/>
    </source>
</evidence>
<dbReference type="Pfam" id="PF25019">
    <property type="entry name" value="LRR_R13L1-DRL21"/>
    <property type="match status" value="1"/>
</dbReference>
<dbReference type="InterPro" id="IPR041118">
    <property type="entry name" value="Rx_N"/>
</dbReference>
<keyword evidence="3" id="KW-0547">Nucleotide-binding</keyword>
<proteinExistence type="predicted"/>
<evidence type="ECO:0000259" key="7">
    <source>
        <dbReference type="Pfam" id="PF18052"/>
    </source>
</evidence>
<sequence length="1312" mass="149065">MEVVGEAILSALLEPLVKKLTSSELLKFARKKHMDDEVRKWESKLLEIHAVVNDAEEKQITNPAAEIWLSKLRSLAYDLEDILDEFETKALRSKLKAKSQASTVTAQKQIPVNCYSLKSGGAVFNMKKGYKLREITTRLQELATEKNDLHLRTSEEGRSNKANERVPTTSLLKECNVYGREKDKEAILQLLMSDEASDSRFMVIPIIGMGGVGKTTLAQLIYNDKGVQFGYKSWVCVSNDFDILKITKTILHCENCEASDLNSLQVRLKERLSGKRFLIVLDDVWSEKYEEWTALCSPFTSGAPGSRIIVTTRNEGVAKLVGSVDPYPLKELSHDNCLSLFTQHALEAKNFDAHPELAKIGQAIVKKCKGLPLAAKTLGGLLRGKQSFKEWKYILNSEIWDIPEEKSGILPALRLSYYHLPSYLKRCFVYCAIFPNDYEFDKSELALLWMAEGFLHQPHMKDVGYKYFDDLLSRSFFQQSMNDKSRYVMHDLVSDLARFVGRELCFQLDDKSEAETSYAEIRHSSFSSHYNDIAQRFEVFYKMKNFSKVLDDLVPKLKCLRVLSLASYFLLELPSSIGALIHLRLPESITELFNLQTLRLYGCERLIKCPVGISNLVNLCYLDISGTDSLQEMPPHMGNLKNLSVLPKFIVGEGNGVEIKDGSRNERYELQVLNTLRPHQNLEKLYIDGYGGTKFSLWIEDSAFINIVELNLRNCHRITSLPPLRQLPLLRYLRIQGMDEVKTVGVEFCGNGSLFKAFPSLETLYIGNMPEWEQWSWSIGDHEETAGKYPNLRELTISNCPKLIGKLPRCLLSLETLCIDCCPRLEDLPEMLPALCELDVDDCREVVFKSVSDLTSLTTLNIQGIPGLISLDDVLIQALVSLKHLKIVCCEELRYLWRNGTSLSKLSSLNSLEISGCPQLVSLIGTCDNLEQLPHDMGGLTSLKNLETDDCKSLVSLLKREEVLLPCNLENLLITRCWNLEKLPNNLGNLACLKNFEIYDCPKLVSIPATGLPSNLKSLKIFACNSLEYLPETSHLEKFEISNSLGYLTSLSPFTPRFQNWDSQKRLEIYNCSKQLLECLHGKIVHLTYLELIDCPALESFSDRGLYIPTLTSFTIQNCENLKFLPNQMQILTSLQNLEINNCGIYSFPEEGLPSNLIKLYINDCNNLTQPMSEWGLHALTSLREFEIYGYCTEVVAFPDDEGLLLPASLIHLCIGRFKNLKSISRGLHNLSFLRTLYISNCPKLRFLPKEGFPATLEDIEIRSCHLLSKRLNQKGDCWPLIVHIPHVEVDGARIHAMKREEENHLLHFNWL</sequence>
<dbReference type="PRINTS" id="PR00364">
    <property type="entry name" value="DISEASERSIST"/>
</dbReference>
<evidence type="ECO:0000259" key="8">
    <source>
        <dbReference type="Pfam" id="PF23559"/>
    </source>
</evidence>